<dbReference type="PANTHER" id="PTHR36978">
    <property type="entry name" value="P-LOOP CONTAINING NUCLEOTIDE TRIPHOSPHATE HYDROLASE"/>
    <property type="match status" value="1"/>
</dbReference>
<dbReference type="EMBL" id="CABIJS010000027">
    <property type="protein sequence ID" value="VUZ40056.1"/>
    <property type="molecule type" value="Genomic_DNA"/>
</dbReference>
<dbReference type="AlphaFoldDB" id="A0A564XYU6"/>
<organism evidence="1 2">
    <name type="scientific">Hymenolepis diminuta</name>
    <name type="common">Rat tapeworm</name>
    <dbReference type="NCBI Taxonomy" id="6216"/>
    <lineage>
        <taxon>Eukaryota</taxon>
        <taxon>Metazoa</taxon>
        <taxon>Spiralia</taxon>
        <taxon>Lophotrochozoa</taxon>
        <taxon>Platyhelminthes</taxon>
        <taxon>Cestoda</taxon>
        <taxon>Eucestoda</taxon>
        <taxon>Cyclophyllidea</taxon>
        <taxon>Hymenolepididae</taxon>
        <taxon>Hymenolepis</taxon>
    </lineage>
</organism>
<protein>
    <submittedName>
        <fullName evidence="1">Uncharacterized protein</fullName>
    </submittedName>
</protein>
<name>A0A564XYU6_HYMDI</name>
<evidence type="ECO:0000313" key="1">
    <source>
        <dbReference type="EMBL" id="VUZ40056.1"/>
    </source>
</evidence>
<dbReference type="InterPro" id="IPR040632">
    <property type="entry name" value="Sulfotransfer_4"/>
</dbReference>
<dbReference type="Proteomes" id="UP000321570">
    <property type="component" value="Unassembled WGS sequence"/>
</dbReference>
<keyword evidence="2" id="KW-1185">Reference proteome</keyword>
<dbReference type="SUPFAM" id="SSF52540">
    <property type="entry name" value="P-loop containing nucleoside triphosphate hydrolases"/>
    <property type="match status" value="1"/>
</dbReference>
<proteinExistence type="predicted"/>
<evidence type="ECO:0000313" key="2">
    <source>
        <dbReference type="Proteomes" id="UP000321570"/>
    </source>
</evidence>
<sequence>MLSNDCPEKLIVIGAGLMRTGTSSLQIALEHLLKRPCYHMSRVALQLREPTICQWLTIYHNNGKGIEETLKGYSATVDYPACAFYAELLKAHPNAKVILTVRDSKDWVASCRATMFSPEMLRAPTLGRKLVYLQARTFSLLDLHDVMFSRTLGINYADATDEELESAFQCWNARVRASVPPEQLLIFDPTNGWGPLCAFLKVEVPSVAFPHVNQRFDMQEVLQKQLRRAKIYDSLSTLLRRLALPRSPSLVLSLVWLVVSNIRKKGKYDWLVLAFGSAAIDFGFLYRVSNTIDTNAPVLV</sequence>
<reference evidence="1 2" key="1">
    <citation type="submission" date="2019-07" db="EMBL/GenBank/DDBJ databases">
        <authorList>
            <person name="Jastrzebski P J."/>
            <person name="Paukszto L."/>
            <person name="Jastrzebski P J."/>
        </authorList>
    </citation>
    <scope>NUCLEOTIDE SEQUENCE [LARGE SCALE GENOMIC DNA]</scope>
    <source>
        <strain evidence="1 2">WMS-il1</strain>
    </source>
</reference>
<dbReference type="InterPro" id="IPR027417">
    <property type="entry name" value="P-loop_NTPase"/>
</dbReference>
<dbReference type="Pfam" id="PF17784">
    <property type="entry name" value="Sulfotransfer_4"/>
    <property type="match status" value="1"/>
</dbReference>
<dbReference type="PANTHER" id="PTHR36978:SF4">
    <property type="entry name" value="P-LOOP CONTAINING NUCLEOSIDE TRIPHOSPHATE HYDROLASE PROTEIN"/>
    <property type="match status" value="1"/>
</dbReference>
<accession>A0A564XYU6</accession>
<gene>
    <name evidence="1" type="ORF">WMSIL1_LOCUS1193</name>
</gene>
<dbReference type="Gene3D" id="3.40.50.300">
    <property type="entry name" value="P-loop containing nucleotide triphosphate hydrolases"/>
    <property type="match status" value="1"/>
</dbReference>